<dbReference type="Proteomes" id="UP000238479">
    <property type="component" value="Chromosome 1"/>
</dbReference>
<dbReference type="STRING" id="74649.A0A2P6SE87"/>
<dbReference type="GO" id="GO:0071771">
    <property type="term" value="F:aldehyde oxygenase (deformylating) activity"/>
    <property type="evidence" value="ECO:0007669"/>
    <property type="project" value="UniProtKB-EC"/>
</dbReference>
<reference evidence="1 2" key="1">
    <citation type="journal article" date="2018" name="Nat. Genet.">
        <title>The Rosa genome provides new insights in the design of modern roses.</title>
        <authorList>
            <person name="Bendahmane M."/>
        </authorList>
    </citation>
    <scope>NUCLEOTIDE SEQUENCE [LARGE SCALE GENOMIC DNA]</scope>
    <source>
        <strain evidence="2">cv. Old Blush</strain>
    </source>
</reference>
<dbReference type="EMBL" id="PDCK01000039">
    <property type="protein sequence ID" value="PRQ56998.1"/>
    <property type="molecule type" value="Genomic_DNA"/>
</dbReference>
<gene>
    <name evidence="1" type="ORF">RchiOBHm_Chr1g0343451</name>
</gene>
<accession>A0A2P6SE87</accession>
<evidence type="ECO:0000313" key="2">
    <source>
        <dbReference type="Proteomes" id="UP000238479"/>
    </source>
</evidence>
<comment type="caution">
    <text evidence="1">The sequence shown here is derived from an EMBL/GenBank/DDBJ whole genome shotgun (WGS) entry which is preliminary data.</text>
</comment>
<dbReference type="Gramene" id="PRQ56998">
    <property type="protein sequence ID" value="PRQ56998"/>
    <property type="gene ID" value="RchiOBHm_Chr1g0343451"/>
</dbReference>
<evidence type="ECO:0000313" key="1">
    <source>
        <dbReference type="EMBL" id="PRQ56998.1"/>
    </source>
</evidence>
<organism evidence="1 2">
    <name type="scientific">Rosa chinensis</name>
    <name type="common">China rose</name>
    <dbReference type="NCBI Taxonomy" id="74649"/>
    <lineage>
        <taxon>Eukaryota</taxon>
        <taxon>Viridiplantae</taxon>
        <taxon>Streptophyta</taxon>
        <taxon>Embryophyta</taxon>
        <taxon>Tracheophyta</taxon>
        <taxon>Spermatophyta</taxon>
        <taxon>Magnoliopsida</taxon>
        <taxon>eudicotyledons</taxon>
        <taxon>Gunneridae</taxon>
        <taxon>Pentapetalae</taxon>
        <taxon>rosids</taxon>
        <taxon>fabids</taxon>
        <taxon>Rosales</taxon>
        <taxon>Rosaceae</taxon>
        <taxon>Rosoideae</taxon>
        <taxon>Rosoideae incertae sedis</taxon>
        <taxon>Rosa</taxon>
    </lineage>
</organism>
<proteinExistence type="predicted"/>
<keyword evidence="2" id="KW-1185">Reference proteome</keyword>
<sequence length="68" mass="7573">MTTALIGSASVISYLGYVTYIDFMNNMGHCNFELDQSRLDFLSFPPSQVSHVFPDVIACHVISVHFGM</sequence>
<protein>
    <submittedName>
        <fullName evidence="1">Putative aldehyde oxygenase (Deformylating)</fullName>
        <ecNumber evidence="1">4.1.99.5</ecNumber>
    </submittedName>
</protein>
<name>A0A2P6SE87_ROSCH</name>
<dbReference type="EC" id="4.1.99.5" evidence="1"/>
<dbReference type="AlphaFoldDB" id="A0A2P6SE87"/>
<keyword evidence="1" id="KW-0456">Lyase</keyword>